<keyword evidence="3" id="KW-1185">Reference proteome</keyword>
<feature type="transmembrane region" description="Helical" evidence="1">
    <location>
        <begin position="87"/>
        <end position="104"/>
    </location>
</feature>
<feature type="transmembrane region" description="Helical" evidence="1">
    <location>
        <begin position="467"/>
        <end position="490"/>
    </location>
</feature>
<protein>
    <submittedName>
        <fullName evidence="2">Uncharacterized protein</fullName>
    </submittedName>
</protein>
<keyword evidence="1" id="KW-0812">Transmembrane</keyword>
<dbReference type="EMBL" id="FNTJ01000003">
    <property type="protein sequence ID" value="SED27630.1"/>
    <property type="molecule type" value="Genomic_DNA"/>
</dbReference>
<dbReference type="AlphaFoldDB" id="A0A1H4ZE27"/>
<dbReference type="RefSeq" id="WP_092320621.1">
    <property type="nucleotide sequence ID" value="NZ_FNTJ01000003.1"/>
</dbReference>
<keyword evidence="1" id="KW-1133">Transmembrane helix</keyword>
<gene>
    <name evidence="2" type="ORF">SAMN05216178_6577</name>
</gene>
<evidence type="ECO:0000313" key="2">
    <source>
        <dbReference type="EMBL" id="SED27630.1"/>
    </source>
</evidence>
<feature type="transmembrane region" description="Helical" evidence="1">
    <location>
        <begin position="31"/>
        <end position="52"/>
    </location>
</feature>
<feature type="transmembrane region" description="Helical" evidence="1">
    <location>
        <begin position="64"/>
        <end position="82"/>
    </location>
</feature>
<proteinExistence type="predicted"/>
<evidence type="ECO:0000256" key="1">
    <source>
        <dbReference type="SAM" id="Phobius"/>
    </source>
</evidence>
<sequence length="502" mass="55131">MNAKAPASAAPSSSPKLATITAYLAQSPGRLFLFALAWGAYLALFGLIPGILRDASLVSITFDLRDYLLRAFVVFMVAHLIARQTTLLLLAAIPPATFILWQAIDVYDFSEWYSQNYRVNLHELNAQLFVVPIQVAIAIAGLCLCLKRSTKTTSRVFATIMIWGSLISTLMFHLSIVEVSYKPVETVFADMLERTATADDYAATCKTMRSACAASPVDQAKFEEAWALDPQLRIHLPYALRILAIDHMWVTRDADGVMHAGLASVNGKQIRYSEDPLPVSLTMPMERYALDGATCPAGAVCHGDVADMKASASSRLLATLDTAAQTEFFAHAWIEGMEGEDAGLWLRILGKVDDQFRLVSTPLAAHTPIFPSHTSSDCDGSRCKSAEAESLSVATGISPGLRDLARTVAAGTYQPLYLPWVDKALSRNPVKYIDRPEFLRAITYRDGQMRMTTTPPSFSSITLDMKVTFNLIITVFSTSWLILGVYLILYHTRRALASGRAI</sequence>
<feature type="transmembrane region" description="Helical" evidence="1">
    <location>
        <begin position="124"/>
        <end position="144"/>
    </location>
</feature>
<evidence type="ECO:0000313" key="3">
    <source>
        <dbReference type="Proteomes" id="UP000198982"/>
    </source>
</evidence>
<reference evidence="3" key="1">
    <citation type="submission" date="2016-10" db="EMBL/GenBank/DDBJ databases">
        <authorList>
            <person name="Varghese N."/>
            <person name="Submissions S."/>
        </authorList>
    </citation>
    <scope>NUCLEOTIDE SEQUENCE [LARGE SCALE GENOMIC DNA]</scope>
    <source>
        <strain evidence="3">DSM 9751</strain>
    </source>
</reference>
<organism evidence="2 3">
    <name type="scientific">Pseudomonas saponiphila</name>
    <dbReference type="NCBI Taxonomy" id="556534"/>
    <lineage>
        <taxon>Bacteria</taxon>
        <taxon>Pseudomonadati</taxon>
        <taxon>Pseudomonadota</taxon>
        <taxon>Gammaproteobacteria</taxon>
        <taxon>Pseudomonadales</taxon>
        <taxon>Pseudomonadaceae</taxon>
        <taxon>Pseudomonas</taxon>
    </lineage>
</organism>
<accession>A0A1H4ZE27</accession>
<dbReference type="Proteomes" id="UP000198982">
    <property type="component" value="Unassembled WGS sequence"/>
</dbReference>
<feature type="transmembrane region" description="Helical" evidence="1">
    <location>
        <begin position="156"/>
        <end position="176"/>
    </location>
</feature>
<keyword evidence="1" id="KW-0472">Membrane</keyword>
<name>A0A1H4ZE27_9PSED</name>